<reference evidence="1 2" key="1">
    <citation type="submission" date="2012-11" db="EMBL/GenBank/DDBJ databases">
        <title>Genome assembly of Thiorhodococcus sp. AK35.</title>
        <authorList>
            <person name="Nupur N."/>
            <person name="Khatri I."/>
            <person name="Subramanian S."/>
            <person name="Pinnaka A."/>
        </authorList>
    </citation>
    <scope>NUCLEOTIDE SEQUENCE [LARGE SCALE GENOMIC DNA]</scope>
    <source>
        <strain evidence="1 2">AK35</strain>
    </source>
</reference>
<dbReference type="Gene3D" id="3.40.50.1000">
    <property type="entry name" value="HAD superfamily/HAD-like"/>
    <property type="match status" value="1"/>
</dbReference>
<dbReference type="Gene3D" id="1.10.150.240">
    <property type="entry name" value="Putative phosphatase, domain 2"/>
    <property type="match status" value="1"/>
</dbReference>
<dbReference type="InterPro" id="IPR023214">
    <property type="entry name" value="HAD_sf"/>
</dbReference>
<keyword evidence="2" id="KW-1185">Reference proteome</keyword>
<gene>
    <name evidence="1" type="ORF">D779_1444</name>
</gene>
<evidence type="ECO:0000313" key="2">
    <source>
        <dbReference type="Proteomes" id="UP000019460"/>
    </source>
</evidence>
<dbReference type="Pfam" id="PF13419">
    <property type="entry name" value="HAD_2"/>
    <property type="match status" value="1"/>
</dbReference>
<dbReference type="STRING" id="1249627.D779_1444"/>
<evidence type="ECO:0000313" key="1">
    <source>
        <dbReference type="EMBL" id="EXJ15348.1"/>
    </source>
</evidence>
<dbReference type="GO" id="GO:0006281">
    <property type="term" value="P:DNA repair"/>
    <property type="evidence" value="ECO:0007669"/>
    <property type="project" value="TreeGrafter"/>
</dbReference>
<dbReference type="SFLD" id="SFLDG01129">
    <property type="entry name" value="C1.5:_HAD__Beta-PGM__Phosphata"/>
    <property type="match status" value="1"/>
</dbReference>
<dbReference type="eggNOG" id="COG0546">
    <property type="taxonomic scope" value="Bacteria"/>
</dbReference>
<keyword evidence="1" id="KW-0378">Hydrolase</keyword>
<proteinExistence type="predicted"/>
<dbReference type="InterPro" id="IPR041492">
    <property type="entry name" value="HAD_2"/>
</dbReference>
<dbReference type="InterPro" id="IPR050155">
    <property type="entry name" value="HAD-like_hydrolase_sf"/>
</dbReference>
<organism evidence="1 2">
    <name type="scientific">Imhoffiella purpurea</name>
    <dbReference type="NCBI Taxonomy" id="1249627"/>
    <lineage>
        <taxon>Bacteria</taxon>
        <taxon>Pseudomonadati</taxon>
        <taxon>Pseudomonadota</taxon>
        <taxon>Gammaproteobacteria</taxon>
        <taxon>Chromatiales</taxon>
        <taxon>Chromatiaceae</taxon>
        <taxon>Imhoffiella</taxon>
    </lineage>
</organism>
<dbReference type="Proteomes" id="UP000019460">
    <property type="component" value="Unassembled WGS sequence"/>
</dbReference>
<dbReference type="SUPFAM" id="SSF56784">
    <property type="entry name" value="HAD-like"/>
    <property type="match status" value="1"/>
</dbReference>
<dbReference type="SFLD" id="SFLDS00003">
    <property type="entry name" value="Haloacid_Dehalogenase"/>
    <property type="match status" value="1"/>
</dbReference>
<dbReference type="GO" id="GO:0005829">
    <property type="term" value="C:cytosol"/>
    <property type="evidence" value="ECO:0007669"/>
    <property type="project" value="TreeGrafter"/>
</dbReference>
<sequence length="220" mass="24517">MRQICFDFDGTLVYSFDAAFNAMREVGPDFGLAELTREQLYALRGLHLREVLRTLDIPLYRVPQLARRIRQAMRAELMETPPVEGIPELLAELARCGYRLGLLSSNAQSSLDDYVARYGMREFAFVVGGTGLFGKSRALRGMMRRQRIRAKDLIYVGDELRDLEAARDVGAGFAAVSWGYTSPEGLAAAGPDCLLRHPGDLLAQLEVCWSDPEDSAQPQD</sequence>
<dbReference type="GO" id="GO:0008967">
    <property type="term" value="F:phosphoglycolate phosphatase activity"/>
    <property type="evidence" value="ECO:0007669"/>
    <property type="project" value="TreeGrafter"/>
</dbReference>
<dbReference type="PANTHER" id="PTHR43434">
    <property type="entry name" value="PHOSPHOGLYCOLATE PHOSPHATASE"/>
    <property type="match status" value="1"/>
</dbReference>
<dbReference type="PANTHER" id="PTHR43434:SF13">
    <property type="entry name" value="PHOSPHOGLYCOLATE PHOSPHATASE"/>
    <property type="match status" value="1"/>
</dbReference>
<comment type="caution">
    <text evidence="1">The sequence shown here is derived from an EMBL/GenBank/DDBJ whole genome shotgun (WGS) entry which is preliminary data.</text>
</comment>
<dbReference type="EMBL" id="AONC01000027">
    <property type="protein sequence ID" value="EXJ15348.1"/>
    <property type="molecule type" value="Genomic_DNA"/>
</dbReference>
<dbReference type="AlphaFoldDB" id="W9V725"/>
<protein>
    <submittedName>
        <fullName evidence="1">Haloacid dehalogenase-like hydrolase</fullName>
    </submittedName>
</protein>
<dbReference type="InterPro" id="IPR036412">
    <property type="entry name" value="HAD-like_sf"/>
</dbReference>
<dbReference type="InterPro" id="IPR023198">
    <property type="entry name" value="PGP-like_dom2"/>
</dbReference>
<accession>W9V725</accession>
<name>W9V725_9GAMM</name>